<organism evidence="1 2">
    <name type="scientific">Bacillus wiedmannii</name>
    <dbReference type="NCBI Taxonomy" id="1890302"/>
    <lineage>
        <taxon>Bacteria</taxon>
        <taxon>Bacillati</taxon>
        <taxon>Bacillota</taxon>
        <taxon>Bacilli</taxon>
        <taxon>Bacillales</taxon>
        <taxon>Bacillaceae</taxon>
        <taxon>Bacillus</taxon>
        <taxon>Bacillus cereus group</taxon>
    </lineage>
</organism>
<reference evidence="1 2" key="1">
    <citation type="submission" date="2017-09" db="EMBL/GenBank/DDBJ databases">
        <title>Large-scale bioinformatics analysis of Bacillus genomes uncovers conserved roles of natural products in bacterial physiology.</title>
        <authorList>
            <consortium name="Agbiome Team Llc"/>
            <person name="Bleich R.M."/>
            <person name="Grubbs K.J."/>
            <person name="Santa Maria K.C."/>
            <person name="Allen S.E."/>
            <person name="Farag S."/>
            <person name="Shank E.A."/>
            <person name="Bowers A."/>
        </authorList>
    </citation>
    <scope>NUCLEOTIDE SEQUENCE [LARGE SCALE GENOMIC DNA]</scope>
    <source>
        <strain evidence="1 2">AFS010764</strain>
    </source>
</reference>
<accession>A0A2A8BNL3</accession>
<gene>
    <name evidence="1" type="ORF">CN611_14395</name>
</gene>
<evidence type="ECO:0000313" key="2">
    <source>
        <dbReference type="Proteomes" id="UP000220621"/>
    </source>
</evidence>
<dbReference type="EMBL" id="NUDL01000041">
    <property type="protein sequence ID" value="PEM55457.1"/>
    <property type="molecule type" value="Genomic_DNA"/>
</dbReference>
<name>A0A2A8BNL3_9BACI</name>
<dbReference type="AlphaFoldDB" id="A0A2A8BNL3"/>
<evidence type="ECO:0000313" key="1">
    <source>
        <dbReference type="EMBL" id="PEM55457.1"/>
    </source>
</evidence>
<proteinExistence type="predicted"/>
<dbReference type="Proteomes" id="UP000220621">
    <property type="component" value="Unassembled WGS sequence"/>
</dbReference>
<comment type="caution">
    <text evidence="1">The sequence shown here is derived from an EMBL/GenBank/DDBJ whole genome shotgun (WGS) entry which is preliminary data.</text>
</comment>
<sequence>MNLIKRLLETMKGILPVLFFIVFTFNIIALFSMYYIKRANNTDITAFLHYSMSENILALILAPLCLLCIISFLQIYESNMIIVRIRNRTKIWYTMVLKTIIIAILFSFLYESILLFYSILFNLNFNTNILNYWIRGFLLSIGLLAICLSFLVIRLLINQTLVAFLLVCVWLMSELHQYNPVRLFIWQTSIQTQEEGNLKLFIHAFLFLLILSCIFYNIGLRVIKRKSFISQSIRGEK</sequence>
<protein>
    <submittedName>
        <fullName evidence="1">Uncharacterized protein</fullName>
    </submittedName>
</protein>